<gene>
    <name evidence="1" type="ORF">BBO_09198</name>
</gene>
<protein>
    <submittedName>
        <fullName evidence="1">Uncharacterized protein</fullName>
    </submittedName>
</protein>
<evidence type="ECO:0000313" key="2">
    <source>
        <dbReference type="Proteomes" id="UP000076863"/>
    </source>
</evidence>
<keyword evidence="2" id="KW-1185">Reference proteome</keyword>
<sequence>MESETVQHAYFAGRSAKGLPQGGHSAILEIIFRTPFKKPFTGEVQPKEMPEPEFRLIKTPHTLQACEYLLQTAEEFSCFEGIERVLGRPATFHLHRLQIYAFLAGVLLPDIPYEDSLAVDTLAAVFKAGIVQRSEAVAIPDRCKLLLAGVETYINQIIWNEGIFENFKENKGSFQVPGPDVIYFDGTPSSEATS</sequence>
<name>A0A166W7M6_9HYPO</name>
<evidence type="ECO:0000313" key="1">
    <source>
        <dbReference type="EMBL" id="OAA34429.1"/>
    </source>
</evidence>
<dbReference type="Proteomes" id="UP000076863">
    <property type="component" value="Unassembled WGS sequence"/>
</dbReference>
<dbReference type="AlphaFoldDB" id="A0A166W7M6"/>
<dbReference type="EMBL" id="AZHA01000054">
    <property type="protein sequence ID" value="OAA34429.1"/>
    <property type="molecule type" value="Genomic_DNA"/>
</dbReference>
<organism evidence="1 2">
    <name type="scientific">Beauveria brongniartii RCEF 3172</name>
    <dbReference type="NCBI Taxonomy" id="1081107"/>
    <lineage>
        <taxon>Eukaryota</taxon>
        <taxon>Fungi</taxon>
        <taxon>Dikarya</taxon>
        <taxon>Ascomycota</taxon>
        <taxon>Pezizomycotina</taxon>
        <taxon>Sordariomycetes</taxon>
        <taxon>Hypocreomycetidae</taxon>
        <taxon>Hypocreales</taxon>
        <taxon>Cordycipitaceae</taxon>
        <taxon>Beauveria</taxon>
        <taxon>Beauveria brongniartii</taxon>
    </lineage>
</organism>
<comment type="caution">
    <text evidence="1">The sequence shown here is derived from an EMBL/GenBank/DDBJ whole genome shotgun (WGS) entry which is preliminary data.</text>
</comment>
<proteinExistence type="predicted"/>
<reference evidence="1 2" key="1">
    <citation type="journal article" date="2016" name="Genome Biol. Evol.">
        <title>Divergent and convergent evolution of fungal pathogenicity.</title>
        <authorList>
            <person name="Shang Y."/>
            <person name="Xiao G."/>
            <person name="Zheng P."/>
            <person name="Cen K."/>
            <person name="Zhan S."/>
            <person name="Wang C."/>
        </authorList>
    </citation>
    <scope>NUCLEOTIDE SEQUENCE [LARGE SCALE GENOMIC DNA]</scope>
    <source>
        <strain evidence="1 2">RCEF 3172</strain>
    </source>
</reference>
<accession>A0A166W7M6</accession>